<name>A0A1F7V8C8_9BACT</name>
<gene>
    <name evidence="2" type="ORF">A3I41_05490</name>
</gene>
<protein>
    <submittedName>
        <fullName evidence="2">Uncharacterized protein</fullName>
    </submittedName>
</protein>
<feature type="transmembrane region" description="Helical" evidence="1">
    <location>
        <begin position="25"/>
        <end position="47"/>
    </location>
</feature>
<feature type="transmembrane region" description="Helical" evidence="1">
    <location>
        <begin position="59"/>
        <end position="82"/>
    </location>
</feature>
<feature type="transmembrane region" description="Helical" evidence="1">
    <location>
        <begin position="130"/>
        <end position="153"/>
    </location>
</feature>
<feature type="transmembrane region" description="Helical" evidence="1">
    <location>
        <begin position="174"/>
        <end position="206"/>
    </location>
</feature>
<reference evidence="2 3" key="1">
    <citation type="journal article" date="2016" name="Nat. Commun.">
        <title>Thousands of microbial genomes shed light on interconnected biogeochemical processes in an aquifer system.</title>
        <authorList>
            <person name="Anantharaman K."/>
            <person name="Brown C.T."/>
            <person name="Hug L.A."/>
            <person name="Sharon I."/>
            <person name="Castelle C.J."/>
            <person name="Probst A.J."/>
            <person name="Thomas B.C."/>
            <person name="Singh A."/>
            <person name="Wilkins M.J."/>
            <person name="Karaoz U."/>
            <person name="Brodie E.L."/>
            <person name="Williams K.H."/>
            <person name="Hubbard S.S."/>
            <person name="Banfield J.F."/>
        </authorList>
    </citation>
    <scope>NUCLEOTIDE SEQUENCE [LARGE SCALE GENOMIC DNA]</scope>
</reference>
<evidence type="ECO:0000313" key="3">
    <source>
        <dbReference type="Proteomes" id="UP000176593"/>
    </source>
</evidence>
<sequence length="216" mass="25781">MKNNSTNDKQKERISFLQKIQKYQVLTFTLLFLFLYRFVSALIFYFIGKETVADRYGLSIGIILIIIPVVYFLQWLIAIWAVSKYTQERLKEDMNRHPIAVIILFISYFVDLPYRLSGLELASGFFKIINIFEVCVYYAFTSFLWWMLICWISKKIWKKTKREWSWYKKIIDKIFIFLPSIYKFVLGLVVAIFIFLSIITLLVGVFHYSGADLQKF</sequence>
<proteinExistence type="predicted"/>
<comment type="caution">
    <text evidence="2">The sequence shown here is derived from an EMBL/GenBank/DDBJ whole genome shotgun (WGS) entry which is preliminary data.</text>
</comment>
<keyword evidence="1" id="KW-1133">Transmembrane helix</keyword>
<accession>A0A1F7V8C8</accession>
<evidence type="ECO:0000313" key="2">
    <source>
        <dbReference type="EMBL" id="OGL86749.1"/>
    </source>
</evidence>
<dbReference type="AlphaFoldDB" id="A0A1F7V8C8"/>
<evidence type="ECO:0000256" key="1">
    <source>
        <dbReference type="SAM" id="Phobius"/>
    </source>
</evidence>
<dbReference type="EMBL" id="MGEQ01000007">
    <property type="protein sequence ID" value="OGL86749.1"/>
    <property type="molecule type" value="Genomic_DNA"/>
</dbReference>
<keyword evidence="1" id="KW-0472">Membrane</keyword>
<organism evidence="2 3">
    <name type="scientific">Candidatus Uhrbacteria bacterium RIFCSPLOWO2_02_FULL_48_18</name>
    <dbReference type="NCBI Taxonomy" id="1802408"/>
    <lineage>
        <taxon>Bacteria</taxon>
        <taxon>Candidatus Uhriibacteriota</taxon>
    </lineage>
</organism>
<keyword evidence="1" id="KW-0812">Transmembrane</keyword>
<feature type="transmembrane region" description="Helical" evidence="1">
    <location>
        <begin position="94"/>
        <end position="110"/>
    </location>
</feature>
<dbReference type="Proteomes" id="UP000176593">
    <property type="component" value="Unassembled WGS sequence"/>
</dbReference>